<name>A0AAP0QJH0_9ROSI</name>
<feature type="region of interest" description="Disordered" evidence="1">
    <location>
        <begin position="44"/>
        <end position="93"/>
    </location>
</feature>
<evidence type="ECO:0000256" key="1">
    <source>
        <dbReference type="SAM" id="MobiDB-lite"/>
    </source>
</evidence>
<gene>
    <name evidence="2" type="ORF">WN944_019460</name>
</gene>
<protein>
    <submittedName>
        <fullName evidence="2">Uncharacterized protein</fullName>
    </submittedName>
</protein>
<dbReference type="EMBL" id="JBCGBO010000007">
    <property type="protein sequence ID" value="KAK9188061.1"/>
    <property type="molecule type" value="Genomic_DNA"/>
</dbReference>
<feature type="region of interest" description="Disordered" evidence="1">
    <location>
        <begin position="207"/>
        <end position="263"/>
    </location>
</feature>
<feature type="compositionally biased region" description="Basic and acidic residues" evidence="1">
    <location>
        <begin position="50"/>
        <end position="83"/>
    </location>
</feature>
<dbReference type="Proteomes" id="UP001428341">
    <property type="component" value="Unassembled WGS sequence"/>
</dbReference>
<feature type="compositionally biased region" description="Basic and acidic residues" evidence="1">
    <location>
        <begin position="229"/>
        <end position="240"/>
    </location>
</feature>
<keyword evidence="3" id="KW-1185">Reference proteome</keyword>
<sequence length="302" mass="32878">MEESSNGKLGEIQKMETQDGYREVSGEFKTEVEAGSARVTLVTLNPEPVTETHNRDDSYEADSNECRTDQKVDSGEMEEKIVEDSNVDSVEPEVHSPFEKLIEGVEVPVEQEEALDDVAVLESTVIEDNISLSSVETNRDSKVIEEVIVPCSDANGCSSQGETKVVSNTIEEIPIASSDEGMVQIECPSPDDDCEVPPATVDVVSKAIDNTNLPTLEKNPEESSATADLESKEKVDEPLKEAANAGSADNEPEIPASTENQVKNFATQPRLTYHACYTFESAQHTTNVMEKLLWTSSDSASL</sequence>
<feature type="region of interest" description="Disordered" evidence="1">
    <location>
        <begin position="1"/>
        <end position="23"/>
    </location>
</feature>
<reference evidence="2 3" key="1">
    <citation type="submission" date="2024-05" db="EMBL/GenBank/DDBJ databases">
        <title>Haplotype-resolved chromosome-level genome assembly of Huyou (Citrus changshanensis).</title>
        <authorList>
            <person name="Miao C."/>
            <person name="Chen W."/>
            <person name="Wu Y."/>
            <person name="Wang L."/>
            <person name="Zhao S."/>
            <person name="Grierson D."/>
            <person name="Xu C."/>
            <person name="Chen K."/>
        </authorList>
    </citation>
    <scope>NUCLEOTIDE SEQUENCE [LARGE SCALE GENOMIC DNA]</scope>
    <source>
        <strain evidence="2">01-14</strain>
        <tissue evidence="2">Leaf</tissue>
    </source>
</reference>
<accession>A0AAP0QJH0</accession>
<feature type="compositionally biased region" description="Basic and acidic residues" evidence="1">
    <location>
        <begin position="11"/>
        <end position="23"/>
    </location>
</feature>
<dbReference type="AlphaFoldDB" id="A0AAP0QJH0"/>
<proteinExistence type="predicted"/>
<evidence type="ECO:0000313" key="3">
    <source>
        <dbReference type="Proteomes" id="UP001428341"/>
    </source>
</evidence>
<organism evidence="2 3">
    <name type="scientific">Citrus x changshan-huyou</name>
    <dbReference type="NCBI Taxonomy" id="2935761"/>
    <lineage>
        <taxon>Eukaryota</taxon>
        <taxon>Viridiplantae</taxon>
        <taxon>Streptophyta</taxon>
        <taxon>Embryophyta</taxon>
        <taxon>Tracheophyta</taxon>
        <taxon>Spermatophyta</taxon>
        <taxon>Magnoliopsida</taxon>
        <taxon>eudicotyledons</taxon>
        <taxon>Gunneridae</taxon>
        <taxon>Pentapetalae</taxon>
        <taxon>rosids</taxon>
        <taxon>malvids</taxon>
        <taxon>Sapindales</taxon>
        <taxon>Rutaceae</taxon>
        <taxon>Aurantioideae</taxon>
        <taxon>Citrus</taxon>
    </lineage>
</organism>
<evidence type="ECO:0000313" key="2">
    <source>
        <dbReference type="EMBL" id="KAK9188061.1"/>
    </source>
</evidence>
<comment type="caution">
    <text evidence="2">The sequence shown here is derived from an EMBL/GenBank/DDBJ whole genome shotgun (WGS) entry which is preliminary data.</text>
</comment>